<evidence type="ECO:0000259" key="7">
    <source>
        <dbReference type="Pfam" id="PF06560"/>
    </source>
</evidence>
<dbReference type="EMBL" id="CP005290">
    <property type="protein sequence ID" value="AGK61264.1"/>
    <property type="molecule type" value="Genomic_DNA"/>
</dbReference>
<dbReference type="GO" id="GO:0005737">
    <property type="term" value="C:cytoplasm"/>
    <property type="evidence" value="ECO:0007669"/>
    <property type="project" value="InterPro"/>
</dbReference>
<evidence type="ECO:0000256" key="3">
    <source>
        <dbReference type="ARBA" id="ARBA00011952"/>
    </source>
</evidence>
<evidence type="ECO:0000256" key="2">
    <source>
        <dbReference type="ARBA" id="ARBA00006542"/>
    </source>
</evidence>
<keyword evidence="9" id="KW-1185">Reference proteome</keyword>
<dbReference type="InterPro" id="IPR014710">
    <property type="entry name" value="RmlC-like_jellyroll"/>
</dbReference>
<dbReference type="InterPro" id="IPR011051">
    <property type="entry name" value="RmlC_Cupin_sf"/>
</dbReference>
<dbReference type="HOGENOM" id="CLU_090970_0_0_2"/>
<sequence length="241" mass="28498">MEIEINGRRFTSETRFAFDLKPVLKNPEELEENFPAYEMFRDVYFSEEDRELILNKRLRYDYTFTNPGKIGDEFIKTFGHYHPEIGDGITYPEIYEIIEGRAIFVLQKHGESFGEIEDVVIVYAEEGDKIIIPPNYGHVMINPTDNMIKTANWVCRDFSSIYDPYKQMRGGVYYYTINGWVKNERYNAPEPKFVKPKAPKEFKGSMYDLIKTDRLDFLVDPTQNMDLFEEVFEEIDHDLVK</sequence>
<dbReference type="AlphaFoldDB" id="N0BCC1"/>
<gene>
    <name evidence="8" type="ORF">Asulf_01268</name>
</gene>
<comment type="catalytic activity">
    <reaction evidence="6">
        <text>alpha-D-glucose 6-phosphate = beta-D-fructose 6-phosphate</text>
        <dbReference type="Rhea" id="RHEA:11816"/>
        <dbReference type="ChEBI" id="CHEBI:57634"/>
        <dbReference type="ChEBI" id="CHEBI:58225"/>
        <dbReference type="EC" id="5.3.1.9"/>
    </reaction>
</comment>
<protein>
    <recommendedName>
        <fullName evidence="3">glucose-6-phosphate isomerase</fullName>
        <ecNumber evidence="3">5.3.1.9</ecNumber>
    </recommendedName>
</protein>
<dbReference type="InterPro" id="IPR010551">
    <property type="entry name" value="G6P_isomerase_prok"/>
</dbReference>
<dbReference type="Proteomes" id="UP000013307">
    <property type="component" value="Chromosome"/>
</dbReference>
<dbReference type="EC" id="5.3.1.9" evidence="3"/>
<dbReference type="OrthoDB" id="49661at2157"/>
<keyword evidence="5" id="KW-0324">Glycolysis</keyword>
<evidence type="ECO:0000313" key="8">
    <source>
        <dbReference type="EMBL" id="AGK61264.1"/>
    </source>
</evidence>
<dbReference type="KEGG" id="ast:Asulf_01268"/>
<dbReference type="GO" id="GO:0006096">
    <property type="term" value="P:glycolytic process"/>
    <property type="evidence" value="ECO:0007669"/>
    <property type="project" value="UniProtKB-UniPathway"/>
</dbReference>
<evidence type="ECO:0000256" key="4">
    <source>
        <dbReference type="ARBA" id="ARBA00022432"/>
    </source>
</evidence>
<dbReference type="Pfam" id="PF06560">
    <property type="entry name" value="GPI"/>
    <property type="match status" value="1"/>
</dbReference>
<dbReference type="Gene3D" id="2.60.120.10">
    <property type="entry name" value="Jelly Rolls"/>
    <property type="match status" value="1"/>
</dbReference>
<feature type="domain" description="Glucose-6-phosphate isomerase prokaryote" evidence="7">
    <location>
        <begin position="17"/>
        <end position="190"/>
    </location>
</feature>
<dbReference type="GO" id="GO:0004347">
    <property type="term" value="F:glucose-6-phosphate isomerase activity"/>
    <property type="evidence" value="ECO:0007669"/>
    <property type="project" value="UniProtKB-EC"/>
</dbReference>
<keyword evidence="4" id="KW-0312">Gluconeogenesis</keyword>
<dbReference type="GO" id="GO:0006094">
    <property type="term" value="P:gluconeogenesis"/>
    <property type="evidence" value="ECO:0007669"/>
    <property type="project" value="UniProtKB-KW"/>
</dbReference>
<accession>N0BCC1</accession>
<dbReference type="GeneID" id="15392909"/>
<name>N0BCC1_9EURY</name>
<dbReference type="SUPFAM" id="SSF51182">
    <property type="entry name" value="RmlC-like cupins"/>
    <property type="match status" value="1"/>
</dbReference>
<evidence type="ECO:0000256" key="1">
    <source>
        <dbReference type="ARBA" id="ARBA00004926"/>
    </source>
</evidence>
<evidence type="ECO:0000256" key="5">
    <source>
        <dbReference type="ARBA" id="ARBA00023152"/>
    </source>
</evidence>
<dbReference type="CDD" id="cd02218">
    <property type="entry name" value="cupin_PGI"/>
    <property type="match status" value="1"/>
</dbReference>
<dbReference type="eggNOG" id="arCOG02602">
    <property type="taxonomic scope" value="Archaea"/>
</dbReference>
<proteinExistence type="inferred from homology"/>
<organism evidence="8 9">
    <name type="scientific">Archaeoglobus sulfaticallidus PM70-1</name>
    <dbReference type="NCBI Taxonomy" id="387631"/>
    <lineage>
        <taxon>Archaea</taxon>
        <taxon>Methanobacteriati</taxon>
        <taxon>Methanobacteriota</taxon>
        <taxon>Archaeoglobi</taxon>
        <taxon>Archaeoglobales</taxon>
        <taxon>Archaeoglobaceae</taxon>
        <taxon>Archaeoglobus</taxon>
    </lineage>
</organism>
<dbReference type="UniPathway" id="UPA00109">
    <property type="reaction ID" value="UER00181"/>
</dbReference>
<evidence type="ECO:0000256" key="6">
    <source>
        <dbReference type="ARBA" id="ARBA00029321"/>
    </source>
</evidence>
<reference evidence="8 9" key="1">
    <citation type="journal article" date="2013" name="Genome Announc.">
        <title>Complete Genome Sequence of the Thermophilic and Facultatively Chemolithoautotrophic Sulfate Reducer Archaeoglobus sulfaticallidus Strain PM70-1T.</title>
        <authorList>
            <person name="Stokke R."/>
            <person name="Hocking W.P."/>
            <person name="Steinsbu B.O."/>
            <person name="Steen I.H."/>
        </authorList>
    </citation>
    <scope>NUCLEOTIDE SEQUENCE [LARGE SCALE GENOMIC DNA]</scope>
    <source>
        <strain evidence="8">PM70-1</strain>
    </source>
</reference>
<keyword evidence="8" id="KW-0413">Isomerase</keyword>
<evidence type="ECO:0000313" key="9">
    <source>
        <dbReference type="Proteomes" id="UP000013307"/>
    </source>
</evidence>
<dbReference type="STRING" id="387631.Asulf_01268"/>
<dbReference type="RefSeq" id="WP_015590862.1">
    <property type="nucleotide sequence ID" value="NC_021169.1"/>
</dbReference>
<comment type="pathway">
    <text evidence="1">Carbohydrate degradation; glycolysis; D-glyceraldehyde 3-phosphate and glycerone phosphate from D-glucose: step 2/4.</text>
</comment>
<comment type="similarity">
    <text evidence="2">Belongs to the archaeal-type GPI family.</text>
</comment>